<dbReference type="KEGG" id="sus:Acid_6764"/>
<dbReference type="HOGENOM" id="CLU_059898_0_0_0"/>
<dbReference type="GO" id="GO:0016836">
    <property type="term" value="F:hydro-lyase activity"/>
    <property type="evidence" value="ECO:0007669"/>
    <property type="project" value="UniProtKB-UniRule"/>
</dbReference>
<dbReference type="EMBL" id="CP000473">
    <property type="protein sequence ID" value="ABJ87684.1"/>
    <property type="molecule type" value="Genomic_DNA"/>
</dbReference>
<keyword evidence="2 4" id="KW-0474">Menaquinone biosynthesis</keyword>
<proteinExistence type="inferred from homology"/>
<dbReference type="InParanoid" id="Q01RN6"/>
<dbReference type="UniPathway" id="UPA00079"/>
<dbReference type="InterPro" id="IPR003773">
    <property type="entry name" value="Menaquinone_biosynth"/>
</dbReference>
<dbReference type="InterPro" id="IPR030868">
    <property type="entry name" value="MqnA"/>
</dbReference>
<dbReference type="AlphaFoldDB" id="Q01RN6"/>
<keyword evidence="3 4" id="KW-0456">Lyase</keyword>
<evidence type="ECO:0000256" key="2">
    <source>
        <dbReference type="ARBA" id="ARBA00022428"/>
    </source>
</evidence>
<evidence type="ECO:0000256" key="4">
    <source>
        <dbReference type="HAMAP-Rule" id="MF_00995"/>
    </source>
</evidence>
<comment type="similarity">
    <text evidence="4">Belongs to the MqnA/MqnD family. MqnA subfamily.</text>
</comment>
<dbReference type="SUPFAM" id="SSF53850">
    <property type="entry name" value="Periplasmic binding protein-like II"/>
    <property type="match status" value="1"/>
</dbReference>
<organism evidence="5">
    <name type="scientific">Solibacter usitatus (strain Ellin6076)</name>
    <dbReference type="NCBI Taxonomy" id="234267"/>
    <lineage>
        <taxon>Bacteria</taxon>
        <taxon>Pseudomonadati</taxon>
        <taxon>Acidobacteriota</taxon>
        <taxon>Terriglobia</taxon>
        <taxon>Bryobacterales</taxon>
        <taxon>Solibacteraceae</taxon>
        <taxon>Candidatus Solibacter</taxon>
    </lineage>
</organism>
<dbReference type="STRING" id="234267.Acid_6764"/>
<dbReference type="PANTHER" id="PTHR37690">
    <property type="entry name" value="CHORISMATE DEHYDRATASE"/>
    <property type="match status" value="1"/>
</dbReference>
<evidence type="ECO:0000256" key="1">
    <source>
        <dbReference type="ARBA" id="ARBA00004863"/>
    </source>
</evidence>
<comment type="function">
    <text evidence="4">Catalyzes the dehydration of chorismate into 3-[(1-carboxyvinyl)oxy]benzoate, a step in the biosynthesis of menaquinone (MK, vitamin K2).</text>
</comment>
<evidence type="ECO:0000313" key="5">
    <source>
        <dbReference type="EMBL" id="ABJ87684.1"/>
    </source>
</evidence>
<dbReference type="eggNOG" id="COG1427">
    <property type="taxonomic scope" value="Bacteria"/>
</dbReference>
<reference evidence="5" key="1">
    <citation type="submission" date="2006-10" db="EMBL/GenBank/DDBJ databases">
        <title>Complete sequence of Solibacter usitatus Ellin6076.</title>
        <authorList>
            <consortium name="US DOE Joint Genome Institute"/>
            <person name="Copeland A."/>
            <person name="Lucas S."/>
            <person name="Lapidus A."/>
            <person name="Barry K."/>
            <person name="Detter J.C."/>
            <person name="Glavina del Rio T."/>
            <person name="Hammon N."/>
            <person name="Israni S."/>
            <person name="Dalin E."/>
            <person name="Tice H."/>
            <person name="Pitluck S."/>
            <person name="Thompson L.S."/>
            <person name="Brettin T."/>
            <person name="Bruce D."/>
            <person name="Han C."/>
            <person name="Tapia R."/>
            <person name="Gilna P."/>
            <person name="Schmutz J."/>
            <person name="Larimer F."/>
            <person name="Land M."/>
            <person name="Hauser L."/>
            <person name="Kyrpides N."/>
            <person name="Mikhailova N."/>
            <person name="Janssen P.H."/>
            <person name="Kuske C.R."/>
            <person name="Richardson P."/>
        </authorList>
    </citation>
    <scope>NUCLEOTIDE SEQUENCE</scope>
    <source>
        <strain evidence="5">Ellin6076</strain>
    </source>
</reference>
<accession>Q01RN6</accession>
<dbReference type="Pfam" id="PF02621">
    <property type="entry name" value="VitK2_biosynth"/>
    <property type="match status" value="1"/>
</dbReference>
<comment type="pathway">
    <text evidence="1 4">Quinol/quinone metabolism; menaquinone biosynthesis.</text>
</comment>
<sequence length="268" mass="29044">MSQATSPRLRVSAVSFLNTTPLVWGMLHGPQRGMFDLEFRIPAGCADQLATGGADIGIVPSFELTRQDLEIIPGTGIACHGAVRSILLISKCPAEQIRTLAVDSSSRTSVELARVILARRFGAEPRQVAHAPALEAMLGIADAALIIGDPALHIDPARLPWHIYDLGSEWLELTGMPMVFAVWAGRRGAVTPEVVAAFGESCRYGLTHMDEIVAAESVSRGFPAAVVREYLTRYIVHELGEREYRGMELFLNYARREAVAAATPVTPV</sequence>
<name>Q01RN6_SOLUE</name>
<evidence type="ECO:0000256" key="3">
    <source>
        <dbReference type="ARBA" id="ARBA00023239"/>
    </source>
</evidence>
<dbReference type="GO" id="GO:0009234">
    <property type="term" value="P:menaquinone biosynthetic process"/>
    <property type="evidence" value="ECO:0007669"/>
    <property type="project" value="UniProtKB-UniRule"/>
</dbReference>
<protein>
    <recommendedName>
        <fullName evidence="4">Chorismate dehydratase</fullName>
        <ecNumber evidence="4">4.2.1.151</ecNumber>
    </recommendedName>
    <alternativeName>
        <fullName evidence="4">Menaquinone biosynthetic enzyme MqnA</fullName>
    </alternativeName>
</protein>
<dbReference type="HAMAP" id="MF_00995">
    <property type="entry name" value="MqnA"/>
    <property type="match status" value="1"/>
</dbReference>
<dbReference type="PANTHER" id="PTHR37690:SF1">
    <property type="entry name" value="CHORISMATE DEHYDRATASE"/>
    <property type="match status" value="1"/>
</dbReference>
<dbReference type="CDD" id="cd13634">
    <property type="entry name" value="PBP2_Sco4506"/>
    <property type="match status" value="1"/>
</dbReference>
<comment type="catalytic activity">
    <reaction evidence="4">
        <text>chorismate = 3-[(1-carboxyvinyl)-oxy]benzoate + H2O</text>
        <dbReference type="Rhea" id="RHEA:40051"/>
        <dbReference type="ChEBI" id="CHEBI:15377"/>
        <dbReference type="ChEBI" id="CHEBI:29748"/>
        <dbReference type="ChEBI" id="CHEBI:76981"/>
        <dbReference type="EC" id="4.2.1.151"/>
    </reaction>
</comment>
<gene>
    <name evidence="4" type="primary">mqnA</name>
    <name evidence="5" type="ordered locus">Acid_6764</name>
</gene>
<dbReference type="EC" id="4.2.1.151" evidence="4"/>
<dbReference type="OrthoDB" id="9810112at2"/>
<dbReference type="Gene3D" id="3.40.190.10">
    <property type="entry name" value="Periplasmic binding protein-like II"/>
    <property type="match status" value="2"/>
</dbReference>